<gene>
    <name evidence="2" type="ORF">K7J14_15035</name>
    <name evidence="3" type="ORF">K7J14_15405</name>
</gene>
<sequence>MKSFLMSIAVVIPVYVIYIYYLRQRIVKYVKKNYQNITGLSVCWSLFGPVGPGSGTKYYVRLSINNDQYITFYAMTSLFGGVFISKESD</sequence>
<name>A0AAE3EKT3_9SPIR</name>
<dbReference type="EMBL" id="JAINWA010000003">
    <property type="protein sequence ID" value="MCD1656086.1"/>
    <property type="molecule type" value="Genomic_DNA"/>
</dbReference>
<dbReference type="AlphaFoldDB" id="A0AAE3EKT3"/>
<keyword evidence="4" id="KW-1185">Reference proteome</keyword>
<accession>A0AAE3EKT3</accession>
<comment type="caution">
    <text evidence="3">The sequence shown here is derived from an EMBL/GenBank/DDBJ whole genome shotgun (WGS) entry which is preliminary data.</text>
</comment>
<keyword evidence="1" id="KW-0472">Membrane</keyword>
<evidence type="ECO:0000256" key="1">
    <source>
        <dbReference type="SAM" id="Phobius"/>
    </source>
</evidence>
<feature type="transmembrane region" description="Helical" evidence="1">
    <location>
        <begin position="6"/>
        <end position="22"/>
    </location>
</feature>
<evidence type="ECO:0000313" key="2">
    <source>
        <dbReference type="EMBL" id="MCD1656012.1"/>
    </source>
</evidence>
<evidence type="ECO:0000313" key="4">
    <source>
        <dbReference type="Proteomes" id="UP001198163"/>
    </source>
</evidence>
<organism evidence="3 4">
    <name type="scientific">Teretinema zuelzerae</name>
    <dbReference type="NCBI Taxonomy" id="156"/>
    <lineage>
        <taxon>Bacteria</taxon>
        <taxon>Pseudomonadati</taxon>
        <taxon>Spirochaetota</taxon>
        <taxon>Spirochaetia</taxon>
        <taxon>Spirochaetales</taxon>
        <taxon>Treponemataceae</taxon>
        <taxon>Teretinema</taxon>
    </lineage>
</organism>
<dbReference type="EMBL" id="JAINWA010000003">
    <property type="protein sequence ID" value="MCD1656012.1"/>
    <property type="molecule type" value="Genomic_DNA"/>
</dbReference>
<keyword evidence="1" id="KW-1133">Transmembrane helix</keyword>
<dbReference type="RefSeq" id="WP_230758287.1">
    <property type="nucleotide sequence ID" value="NZ_JAINWA010000003.1"/>
</dbReference>
<evidence type="ECO:0000313" key="3">
    <source>
        <dbReference type="EMBL" id="MCD1656086.1"/>
    </source>
</evidence>
<dbReference type="Proteomes" id="UP001198163">
    <property type="component" value="Unassembled WGS sequence"/>
</dbReference>
<reference evidence="3" key="1">
    <citation type="submission" date="2021-08" db="EMBL/GenBank/DDBJ databases">
        <title>Comparative analyses of Brucepasteria parasyntrophica and Teretinema zuelzerae.</title>
        <authorList>
            <person name="Song Y."/>
            <person name="Brune A."/>
        </authorList>
    </citation>
    <scope>NUCLEOTIDE SEQUENCE</scope>
    <source>
        <strain evidence="3">DSM 1903</strain>
    </source>
</reference>
<keyword evidence="1" id="KW-0812">Transmembrane</keyword>
<protein>
    <submittedName>
        <fullName evidence="3">Uncharacterized protein</fullName>
    </submittedName>
</protein>
<proteinExistence type="predicted"/>